<dbReference type="InterPro" id="IPR011250">
    <property type="entry name" value="OMP/PagP_B-barrel"/>
</dbReference>
<dbReference type="EMBL" id="DYZA01000087">
    <property type="protein sequence ID" value="HJD96925.1"/>
    <property type="molecule type" value="Genomic_DNA"/>
</dbReference>
<sequence>MKKSCIAAALALLLALPCAAKAAESGIYVAPKFVTGYQSTDWKASVPGYSASKDSTRGIAGFSVAGGYDFSVMHGVPVRAELEYGYNSRVDKSMGIGDAESRLQTLMLNGYWDITNIMDFTPYVGAGVGLVFANTRGGVNVGKYHYGSSDTDVNLAAQVGFGCSYFFTPNISADLGYRYLFTGDGETGYGGYNLKADSLRMHQISLGLRLTF</sequence>
<dbReference type="InterPro" id="IPR027385">
    <property type="entry name" value="Beta-barrel_OMP"/>
</dbReference>
<accession>A0A921AW01</accession>
<feature type="domain" description="Outer membrane protein beta-barrel" evidence="3">
    <location>
        <begin position="8"/>
        <end position="212"/>
    </location>
</feature>
<gene>
    <name evidence="4" type="ORF">K8W16_04700</name>
</gene>
<organism evidence="4 5">
    <name type="scientific">Mailhella massiliensis</name>
    <dbReference type="NCBI Taxonomy" id="1903261"/>
    <lineage>
        <taxon>Bacteria</taxon>
        <taxon>Pseudomonadati</taxon>
        <taxon>Thermodesulfobacteriota</taxon>
        <taxon>Desulfovibrionia</taxon>
        <taxon>Desulfovibrionales</taxon>
        <taxon>Desulfovibrionaceae</taxon>
        <taxon>Mailhella</taxon>
    </lineage>
</organism>
<comment type="caution">
    <text evidence="4">The sequence shown here is derived from an EMBL/GenBank/DDBJ whole genome shotgun (WGS) entry which is preliminary data.</text>
</comment>
<name>A0A921AW01_9BACT</name>
<dbReference type="Proteomes" id="UP000698963">
    <property type="component" value="Unassembled WGS sequence"/>
</dbReference>
<protein>
    <submittedName>
        <fullName evidence="4">Outer membrane beta-barrel protein</fullName>
    </submittedName>
</protein>
<evidence type="ECO:0000256" key="2">
    <source>
        <dbReference type="SAM" id="SignalP"/>
    </source>
</evidence>
<dbReference type="RefSeq" id="WP_304121558.1">
    <property type="nucleotide sequence ID" value="NZ_DYZA01000087.1"/>
</dbReference>
<evidence type="ECO:0000259" key="3">
    <source>
        <dbReference type="Pfam" id="PF13505"/>
    </source>
</evidence>
<dbReference type="AlphaFoldDB" id="A0A921AW01"/>
<reference evidence="4" key="1">
    <citation type="journal article" date="2021" name="PeerJ">
        <title>Extensive microbial diversity within the chicken gut microbiome revealed by metagenomics and culture.</title>
        <authorList>
            <person name="Gilroy R."/>
            <person name="Ravi A."/>
            <person name="Getino M."/>
            <person name="Pursley I."/>
            <person name="Horton D.L."/>
            <person name="Alikhan N.F."/>
            <person name="Baker D."/>
            <person name="Gharbi K."/>
            <person name="Hall N."/>
            <person name="Watson M."/>
            <person name="Adriaenssens E.M."/>
            <person name="Foster-Nyarko E."/>
            <person name="Jarju S."/>
            <person name="Secka A."/>
            <person name="Antonio M."/>
            <person name="Oren A."/>
            <person name="Chaudhuri R.R."/>
            <person name="La Ragione R."/>
            <person name="Hildebrand F."/>
            <person name="Pallen M.J."/>
        </authorList>
    </citation>
    <scope>NUCLEOTIDE SEQUENCE</scope>
    <source>
        <strain evidence="4">ChiGjej2B2-19336</strain>
    </source>
</reference>
<evidence type="ECO:0000313" key="5">
    <source>
        <dbReference type="Proteomes" id="UP000698963"/>
    </source>
</evidence>
<keyword evidence="1 2" id="KW-0732">Signal</keyword>
<dbReference type="SUPFAM" id="SSF56925">
    <property type="entry name" value="OMPA-like"/>
    <property type="match status" value="1"/>
</dbReference>
<reference evidence="4" key="2">
    <citation type="submission" date="2021-09" db="EMBL/GenBank/DDBJ databases">
        <authorList>
            <person name="Gilroy R."/>
        </authorList>
    </citation>
    <scope>NUCLEOTIDE SEQUENCE</scope>
    <source>
        <strain evidence="4">ChiGjej2B2-19336</strain>
    </source>
</reference>
<dbReference type="Pfam" id="PF13505">
    <property type="entry name" value="OMP_b-brl"/>
    <property type="match status" value="1"/>
</dbReference>
<dbReference type="Gene3D" id="2.40.160.20">
    <property type="match status" value="1"/>
</dbReference>
<feature type="chain" id="PRO_5038001437" evidence="2">
    <location>
        <begin position="23"/>
        <end position="212"/>
    </location>
</feature>
<proteinExistence type="predicted"/>
<evidence type="ECO:0000256" key="1">
    <source>
        <dbReference type="ARBA" id="ARBA00022729"/>
    </source>
</evidence>
<feature type="signal peptide" evidence="2">
    <location>
        <begin position="1"/>
        <end position="22"/>
    </location>
</feature>
<evidence type="ECO:0000313" key="4">
    <source>
        <dbReference type="EMBL" id="HJD96925.1"/>
    </source>
</evidence>